<dbReference type="Proteomes" id="UP000254920">
    <property type="component" value="Unassembled WGS sequence"/>
</dbReference>
<evidence type="ECO:0000313" key="3">
    <source>
        <dbReference type="Proteomes" id="UP000254920"/>
    </source>
</evidence>
<dbReference type="InterPro" id="IPR036249">
    <property type="entry name" value="Thioredoxin-like_sf"/>
</dbReference>
<keyword evidence="2" id="KW-0560">Oxidoreductase</keyword>
<dbReference type="OrthoDB" id="9800545at2"/>
<dbReference type="InterPro" id="IPR012336">
    <property type="entry name" value="Thioredoxin-like_fold"/>
</dbReference>
<evidence type="ECO:0000313" key="2">
    <source>
        <dbReference type="EMBL" id="SUX11293.1"/>
    </source>
</evidence>
<dbReference type="EMBL" id="UFVD01000001">
    <property type="protein sequence ID" value="SUX11293.1"/>
    <property type="molecule type" value="Genomic_DNA"/>
</dbReference>
<dbReference type="Gene3D" id="3.40.30.10">
    <property type="entry name" value="Glutaredoxin"/>
    <property type="match status" value="1"/>
</dbReference>
<dbReference type="Pfam" id="PF13462">
    <property type="entry name" value="Thioredoxin_4"/>
    <property type="match status" value="1"/>
</dbReference>
<feature type="domain" description="Thioredoxin-like fold" evidence="1">
    <location>
        <begin position="115"/>
        <end position="201"/>
    </location>
</feature>
<dbReference type="RefSeq" id="WP_089182037.1">
    <property type="nucleotide sequence ID" value="NZ_CP043427.1"/>
</dbReference>
<dbReference type="GO" id="GO:0004601">
    <property type="term" value="F:peroxidase activity"/>
    <property type="evidence" value="ECO:0007669"/>
    <property type="project" value="UniProtKB-KW"/>
</dbReference>
<dbReference type="AlphaFoldDB" id="A0A381DKR4"/>
<dbReference type="SUPFAM" id="SSF52833">
    <property type="entry name" value="Thioredoxin-like"/>
    <property type="match status" value="1"/>
</dbReference>
<keyword evidence="2" id="KW-0575">Peroxidase</keyword>
<dbReference type="GeneID" id="93090154"/>
<evidence type="ECO:0000259" key="1">
    <source>
        <dbReference type="Pfam" id="PF13462"/>
    </source>
</evidence>
<reference evidence="2 3" key="1">
    <citation type="submission" date="2018-06" db="EMBL/GenBank/DDBJ databases">
        <authorList>
            <consortium name="Pathogen Informatics"/>
            <person name="Doyle S."/>
        </authorList>
    </citation>
    <scope>NUCLEOTIDE SEQUENCE [LARGE SCALE GENOMIC DNA]</scope>
    <source>
        <strain evidence="2 3">NCTC12475</strain>
    </source>
</reference>
<gene>
    <name evidence="2" type="primary">tpx_2</name>
    <name evidence="2" type="ORF">NCTC12475_01510</name>
</gene>
<organism evidence="2 3">
    <name type="scientific">Campylobacter sputorum subsp. sputorum</name>
    <dbReference type="NCBI Taxonomy" id="32024"/>
    <lineage>
        <taxon>Bacteria</taxon>
        <taxon>Pseudomonadati</taxon>
        <taxon>Campylobacterota</taxon>
        <taxon>Epsilonproteobacteria</taxon>
        <taxon>Campylobacterales</taxon>
        <taxon>Campylobacteraceae</taxon>
        <taxon>Campylobacter</taxon>
    </lineage>
</organism>
<dbReference type="STRING" id="32024.GCA_000788295_01112"/>
<keyword evidence="3" id="KW-1185">Reference proteome</keyword>
<dbReference type="EC" id="1.11.1.-" evidence="2"/>
<name>A0A381DKR4_9BACT</name>
<proteinExistence type="predicted"/>
<sequence length="235" mass="26395">MKKIFMSIIACMISLSAATNEEILSLYDGVKADGVKVEIESRKTLPDTNGIDLVVVKFTKGDQSQKDIVFTKDSFIYPDILDLKKQISYKNFYSFELLKSSIASVYKQEKSENILKIGNDKNKDTMVVFTDPDCPYCKMEVNALDETLKNYNIEMIFTSIHGDLAIEKAALILQKSKGKSDKEKIEIAKKYYAQDAKVDGKVDGKVFDSIKTGAKKYFDAGLTSVPTKILKSEMK</sequence>
<protein>
    <submittedName>
        <fullName evidence="2">Thiol peroxidase</fullName>
        <ecNumber evidence="2">1.11.1.-</ecNumber>
    </submittedName>
</protein>
<accession>A0A381DKR4</accession>